<feature type="chain" id="PRO_5009980980" description="Surface layer protein A domain-containing protein" evidence="1">
    <location>
        <begin position="31"/>
        <end position="186"/>
    </location>
</feature>
<comment type="caution">
    <text evidence="2">The sequence shown here is derived from an EMBL/GenBank/DDBJ whole genome shotgun (WGS) entry which is preliminary data.</text>
</comment>
<proteinExistence type="predicted"/>
<dbReference type="PATRIC" id="fig|1423734.3.peg.235"/>
<evidence type="ECO:0000256" key="1">
    <source>
        <dbReference type="SAM" id="SignalP"/>
    </source>
</evidence>
<keyword evidence="3" id="KW-1185">Reference proteome</keyword>
<gene>
    <name evidence="2" type="ORF">FC83_GL000235</name>
</gene>
<organism evidence="2 3">
    <name type="scientific">Agrilactobacillus composti DSM 18527 = JCM 14202</name>
    <dbReference type="NCBI Taxonomy" id="1423734"/>
    <lineage>
        <taxon>Bacteria</taxon>
        <taxon>Bacillati</taxon>
        <taxon>Bacillota</taxon>
        <taxon>Bacilli</taxon>
        <taxon>Lactobacillales</taxon>
        <taxon>Lactobacillaceae</taxon>
        <taxon>Agrilactobacillus</taxon>
    </lineage>
</organism>
<evidence type="ECO:0008006" key="4">
    <source>
        <dbReference type="Google" id="ProtNLM"/>
    </source>
</evidence>
<dbReference type="OrthoDB" id="2323075at2"/>
<evidence type="ECO:0000313" key="3">
    <source>
        <dbReference type="Proteomes" id="UP000051236"/>
    </source>
</evidence>
<dbReference type="AlphaFoldDB" id="X0PFE8"/>
<evidence type="ECO:0000313" key="2">
    <source>
        <dbReference type="EMBL" id="KRM32831.1"/>
    </source>
</evidence>
<accession>X0PFE8</accession>
<feature type="signal peptide" evidence="1">
    <location>
        <begin position="1"/>
        <end position="30"/>
    </location>
</feature>
<sequence length="186" mass="20710">MRVKRLLLTVLSGLALGIGYLAVTPNTAQAEVATQDTYYAYSTVATADGTWGANLFNGNDQNKVFQRVLPRGSQWQVFGFTKRADAFYFDVGNNQWIQGNQVRVPANSAADAGLDVAIKFGDTYGPYVFGYMADQSGNALLSGKWGSNYYIIRRNYQEHAYNNPVAITNYIVYQNGDTFDVGWNFY</sequence>
<dbReference type="EMBL" id="AZGA01000066">
    <property type="protein sequence ID" value="KRM32831.1"/>
    <property type="molecule type" value="Genomic_DNA"/>
</dbReference>
<keyword evidence="1" id="KW-0732">Signal</keyword>
<name>X0PFE8_9LACO</name>
<reference evidence="2 3" key="1">
    <citation type="journal article" date="2015" name="Genome Announc.">
        <title>Expanding the biotechnology potential of lactobacilli through comparative genomics of 213 strains and associated genera.</title>
        <authorList>
            <person name="Sun Z."/>
            <person name="Harris H.M."/>
            <person name="McCann A."/>
            <person name="Guo C."/>
            <person name="Argimon S."/>
            <person name="Zhang W."/>
            <person name="Yang X."/>
            <person name="Jeffery I.B."/>
            <person name="Cooney J.C."/>
            <person name="Kagawa T.F."/>
            <person name="Liu W."/>
            <person name="Song Y."/>
            <person name="Salvetti E."/>
            <person name="Wrobel A."/>
            <person name="Rasinkangas P."/>
            <person name="Parkhill J."/>
            <person name="Rea M.C."/>
            <person name="O'Sullivan O."/>
            <person name="Ritari J."/>
            <person name="Douillard F.P."/>
            <person name="Paul Ross R."/>
            <person name="Yang R."/>
            <person name="Briner A.E."/>
            <person name="Felis G.E."/>
            <person name="de Vos W.M."/>
            <person name="Barrangou R."/>
            <person name="Klaenhammer T.R."/>
            <person name="Caufield P.W."/>
            <person name="Cui Y."/>
            <person name="Zhang H."/>
            <person name="O'Toole P.W."/>
        </authorList>
    </citation>
    <scope>NUCLEOTIDE SEQUENCE [LARGE SCALE GENOMIC DNA]</scope>
    <source>
        <strain evidence="2 3">DSM 18527</strain>
    </source>
</reference>
<protein>
    <recommendedName>
        <fullName evidence="4">Surface layer protein A domain-containing protein</fullName>
    </recommendedName>
</protein>
<dbReference type="RefSeq" id="WP_035453931.1">
    <property type="nucleotide sequence ID" value="NZ_AZGA01000066.1"/>
</dbReference>
<dbReference type="Proteomes" id="UP000051236">
    <property type="component" value="Unassembled WGS sequence"/>
</dbReference>